<reference evidence="2 3" key="1">
    <citation type="journal article" date="2019" name="Sci. Data">
        <title>Hybrid genome assembly and annotation of Danionella translucida.</title>
        <authorList>
            <person name="Kadobianskyi M."/>
            <person name="Schulze L."/>
            <person name="Schuelke M."/>
            <person name="Judkewitz B."/>
        </authorList>
    </citation>
    <scope>NUCLEOTIDE SEQUENCE [LARGE SCALE GENOMIC DNA]</scope>
    <source>
        <strain evidence="2 3">Bolton</strain>
    </source>
</reference>
<organism evidence="2 3">
    <name type="scientific">Danionella cerebrum</name>
    <dbReference type="NCBI Taxonomy" id="2873325"/>
    <lineage>
        <taxon>Eukaryota</taxon>
        <taxon>Metazoa</taxon>
        <taxon>Chordata</taxon>
        <taxon>Craniata</taxon>
        <taxon>Vertebrata</taxon>
        <taxon>Euteleostomi</taxon>
        <taxon>Actinopterygii</taxon>
        <taxon>Neopterygii</taxon>
        <taxon>Teleostei</taxon>
        <taxon>Ostariophysi</taxon>
        <taxon>Cypriniformes</taxon>
        <taxon>Danionidae</taxon>
        <taxon>Danioninae</taxon>
        <taxon>Danionella</taxon>
    </lineage>
</organism>
<dbReference type="OrthoDB" id="9938040at2759"/>
<accession>A0A553MQD9</accession>
<feature type="signal peptide" evidence="1">
    <location>
        <begin position="1"/>
        <end position="19"/>
    </location>
</feature>
<feature type="chain" id="PRO_5021719698" evidence="1">
    <location>
        <begin position="20"/>
        <end position="215"/>
    </location>
</feature>
<dbReference type="EMBL" id="SRMA01027325">
    <property type="protein sequence ID" value="TRY55402.1"/>
    <property type="molecule type" value="Genomic_DNA"/>
</dbReference>
<evidence type="ECO:0000313" key="2">
    <source>
        <dbReference type="EMBL" id="TRY55402.1"/>
    </source>
</evidence>
<sequence>MIKFSIVICLSTVLLSSSAKPYKPREHLFVKELQDTVVAANLPKGKVIQRMKEVEPSDDKDVTHFEISREMLIGKAVKVETKPKYNLPEEDNDALYHSIDIKPPADLRQSETYNHPLGYIQVRKYDKPEEDRDDIYHREVKTDEEPMRGNEDETSGHVRPIYLSPEEDKDVIYHPDVAALQSDNQPQTKKISLIRQKKVHTEPEVDMDELYHKQR</sequence>
<dbReference type="AlphaFoldDB" id="A0A553MQD9"/>
<keyword evidence="3" id="KW-1185">Reference proteome</keyword>
<evidence type="ECO:0000256" key="1">
    <source>
        <dbReference type="SAM" id="SignalP"/>
    </source>
</evidence>
<protein>
    <submittedName>
        <fullName evidence="2">Uncharacterized protein</fullName>
    </submittedName>
</protein>
<gene>
    <name evidence="2" type="ORF">DNTS_034418</name>
</gene>
<keyword evidence="1" id="KW-0732">Signal</keyword>
<evidence type="ECO:0000313" key="3">
    <source>
        <dbReference type="Proteomes" id="UP000316079"/>
    </source>
</evidence>
<proteinExistence type="predicted"/>
<comment type="caution">
    <text evidence="2">The sequence shown here is derived from an EMBL/GenBank/DDBJ whole genome shotgun (WGS) entry which is preliminary data.</text>
</comment>
<dbReference type="Proteomes" id="UP000316079">
    <property type="component" value="Unassembled WGS sequence"/>
</dbReference>
<name>A0A553MQD9_9TELE</name>